<accession>A0A6A6ND88</accession>
<dbReference type="GO" id="GO:0005634">
    <property type="term" value="C:nucleus"/>
    <property type="evidence" value="ECO:0007669"/>
    <property type="project" value="UniProtKB-SubCell"/>
</dbReference>
<feature type="region of interest" description="Disordered" evidence="6">
    <location>
        <begin position="75"/>
        <end position="113"/>
    </location>
</feature>
<comment type="function">
    <text evidence="5">Key component of the cytosolic iron-sulfur protein assembly (CIA) complex, a multiprotein complex that mediates the incorporation of iron-sulfur cluster into apoproteins specifically involved in DNA metabolism and genomic integrity. In the CIA complex, MMS19 acts as an adapter between early-acting CIA components and a subset of cellular target iron-sulfur proteins.</text>
</comment>
<comment type="subcellular location">
    <subcellularLocation>
        <location evidence="1 5">Nucleus</location>
    </subcellularLocation>
</comment>
<keyword evidence="3" id="KW-0677">Repeat</keyword>
<evidence type="ECO:0000256" key="4">
    <source>
        <dbReference type="ARBA" id="ARBA00023242"/>
    </source>
</evidence>
<evidence type="ECO:0000256" key="2">
    <source>
        <dbReference type="ARBA" id="ARBA00009340"/>
    </source>
</evidence>
<organism evidence="9 10">
    <name type="scientific">Hevea brasiliensis</name>
    <name type="common">Para rubber tree</name>
    <name type="synonym">Siphonia brasiliensis</name>
    <dbReference type="NCBI Taxonomy" id="3981"/>
    <lineage>
        <taxon>Eukaryota</taxon>
        <taxon>Viridiplantae</taxon>
        <taxon>Streptophyta</taxon>
        <taxon>Embryophyta</taxon>
        <taxon>Tracheophyta</taxon>
        <taxon>Spermatophyta</taxon>
        <taxon>Magnoliopsida</taxon>
        <taxon>eudicotyledons</taxon>
        <taxon>Gunneridae</taxon>
        <taxon>Pentapetalae</taxon>
        <taxon>rosids</taxon>
        <taxon>fabids</taxon>
        <taxon>Malpighiales</taxon>
        <taxon>Euphorbiaceae</taxon>
        <taxon>Crotonoideae</taxon>
        <taxon>Micrandreae</taxon>
        <taxon>Hevea</taxon>
    </lineage>
</organism>
<dbReference type="GO" id="GO:0006281">
    <property type="term" value="P:DNA repair"/>
    <property type="evidence" value="ECO:0007669"/>
    <property type="project" value="UniProtKB-UniRule"/>
</dbReference>
<dbReference type="GO" id="GO:0016226">
    <property type="term" value="P:iron-sulfur cluster assembly"/>
    <property type="evidence" value="ECO:0007669"/>
    <property type="project" value="UniProtKB-UniRule"/>
</dbReference>
<dbReference type="InterPro" id="IPR024687">
    <property type="entry name" value="MMS19_C"/>
</dbReference>
<keyword evidence="5" id="KW-0234">DNA repair</keyword>
<keyword evidence="5" id="KW-0227">DNA damage</keyword>
<dbReference type="InterPro" id="IPR039920">
    <property type="entry name" value="MMS19"/>
</dbReference>
<dbReference type="PANTHER" id="PTHR12891:SF0">
    <property type="entry name" value="MMS19 NUCLEOTIDE EXCISION REPAIR PROTEIN HOMOLOG"/>
    <property type="match status" value="1"/>
</dbReference>
<evidence type="ECO:0000256" key="3">
    <source>
        <dbReference type="ARBA" id="ARBA00022737"/>
    </source>
</evidence>
<evidence type="ECO:0000259" key="8">
    <source>
        <dbReference type="Pfam" id="PF14500"/>
    </source>
</evidence>
<evidence type="ECO:0000256" key="5">
    <source>
        <dbReference type="RuleBase" id="RU367072"/>
    </source>
</evidence>
<comment type="caution">
    <text evidence="9">The sequence shown here is derived from an EMBL/GenBank/DDBJ whole genome shotgun (WGS) entry which is preliminary data.</text>
</comment>
<evidence type="ECO:0000259" key="7">
    <source>
        <dbReference type="Pfam" id="PF12460"/>
    </source>
</evidence>
<evidence type="ECO:0000256" key="1">
    <source>
        <dbReference type="ARBA" id="ARBA00004123"/>
    </source>
</evidence>
<feature type="domain" description="MMS19 N-terminal" evidence="8">
    <location>
        <begin position="388"/>
        <end position="538"/>
    </location>
</feature>
<keyword evidence="10" id="KW-1185">Reference proteome</keyword>
<dbReference type="EMBL" id="JAAGAX010000002">
    <property type="protein sequence ID" value="KAF2323474.1"/>
    <property type="molecule type" value="Genomic_DNA"/>
</dbReference>
<dbReference type="Gene3D" id="1.25.10.10">
    <property type="entry name" value="Leucine-rich Repeat Variant"/>
    <property type="match status" value="1"/>
</dbReference>
<dbReference type="InterPro" id="IPR016024">
    <property type="entry name" value="ARM-type_fold"/>
</dbReference>
<dbReference type="InterPro" id="IPR011989">
    <property type="entry name" value="ARM-like"/>
</dbReference>
<comment type="similarity">
    <text evidence="2 5">Belongs to the MET18/MMS19 family.</text>
</comment>
<dbReference type="Pfam" id="PF14500">
    <property type="entry name" value="MMS19_N"/>
    <property type="match status" value="2"/>
</dbReference>
<dbReference type="PANTHER" id="PTHR12891">
    <property type="entry name" value="DNA REPAIR/TRANSCRIPTION PROTEIN MET18/MMS19"/>
    <property type="match status" value="1"/>
</dbReference>
<feature type="domain" description="MMS19 N-terminal" evidence="8">
    <location>
        <begin position="222"/>
        <end position="344"/>
    </location>
</feature>
<evidence type="ECO:0000313" key="9">
    <source>
        <dbReference type="EMBL" id="KAF2323474.1"/>
    </source>
</evidence>
<sequence>MNSLISPSPLVSWRPDCNIERSRQLFLLTPLPISKTLSSKHQDLSKSVFERIASNPAVELPSFLSISGDLNDDLLEGIATKPTPNKPSDSVVAEAKKPPDEKSQDTVANENSLSKEYNDQVGCHEIRKSCNQDGSLTVVESTPIWKEPASTMRRGKRPGENTLKKELWTKFEAASTYGIRLNVSALQRTAQKGFLDMLDEASSLDAIVSLLTNDAVTIGSLVKEMEMYLTITDDILRARGILLLGEALNRLSSKPLDNATTHSLITFFTERLADWRALRGALVGCLALMRRKSGGMVASIDAKAVAKSYLQNLQVQSLAQHDRKVCFELLECLLEHYPGAAASLYRLCMMCSITMKLIYMFEELMFMRENLRFKYDTWKLEWNLYDSKMYEVSGWDLIYGICEAIDGEKDPQCLMLAFHIVEVLMQLFPDPCGPISNFAGDLFGILGCYFPIHFTHPKAEDIDVRRDDLSRALMLAFSSTPLFEPFAVPLLLEKLSSSLPSAKVDSLKYLSCCTLKFGADRIAKHAGAIWSSLKDAIYSSGEELMPSFNSEPIDNSDSQKNEIAVEALALLEKVIVQNNDLLLSMIIGDEDVNVIFNNITSYKSYNEISLQSKQKLHMVGHILYVSAKASVSSCNRVFESFFPRLMEVLVLSVEKTSGACQSIESCVNSKQFNYGSLYLCTELFGACRDLFAASESLSSQFISANETCCRLLQCYSTSLTRTFSSILATCTSGPTHDEDMYLGVKGLQILATFPGGYLLLSKLTFDDILMTFISIITVDFNKTLLWKHVLKALAYIGSFIHASNEFEKASYMEIVVDKIILLASSADYDMPWPLKQTAISSISTSGQKYMLKIVLWMEEAIHANLSEFYVEGHLKSAEIIIQLFECYSNELLPWIQKNEGFEEALLQFVVNIWNQIENCMAFCIWVHEKELIDATMKFMKLAVACCSVERQNIIIHKAYSVLSSSTSLLLKESWSDIPVQWERFEPIQETDKFSTRDEWILSLFASVIIALRPQTHIPNTRIVLHILITALLKGYITAAQALGSLLNKLDLKSNGTGISGSCTLEEAIDIIFSTNLLSYFENGPFGGCGRTSNGDEISSSNLFPFAPNNELLQINVIVGLAWIGKGLLMRGHEKAKNITMVFLKCLLDCGIGTLPLKQGSSENSFKQDVHQSVMKASADAFQILMIDSELSLNRKFHAMIRPLYKQRFFSSLMPILQPLITEADSSFSRSMLYRAFAHVISDIPLIVVLNDAKKLIPLLLEGLALLCKYVLDKDVMYGLLLVLSGILTDKNGKEAVVENAHIIIKCLIELVAYPHMMLVRETAIQCLVAMSELPHTRIYPLRIQVLQAMSKALDDPKRAVRQEAVRCRQAWASIASRSLHFLKNTSILRPALPEKSGDMIMFLFTMSPQ</sequence>
<evidence type="ECO:0000313" key="10">
    <source>
        <dbReference type="Proteomes" id="UP000467840"/>
    </source>
</evidence>
<reference evidence="9 10" key="1">
    <citation type="journal article" date="2020" name="Mol. Plant">
        <title>The Chromosome-Based Rubber Tree Genome Provides New Insights into Spurge Genome Evolution and Rubber Biosynthesis.</title>
        <authorList>
            <person name="Liu J."/>
            <person name="Shi C."/>
            <person name="Shi C.C."/>
            <person name="Li W."/>
            <person name="Zhang Q.J."/>
            <person name="Zhang Y."/>
            <person name="Li K."/>
            <person name="Lu H.F."/>
            <person name="Shi C."/>
            <person name="Zhu S.T."/>
            <person name="Xiao Z.Y."/>
            <person name="Nan H."/>
            <person name="Yue Y."/>
            <person name="Zhu X.G."/>
            <person name="Wu Y."/>
            <person name="Hong X.N."/>
            <person name="Fan G.Y."/>
            <person name="Tong Y."/>
            <person name="Zhang D."/>
            <person name="Mao C.L."/>
            <person name="Liu Y.L."/>
            <person name="Hao S.J."/>
            <person name="Liu W.Q."/>
            <person name="Lv M.Q."/>
            <person name="Zhang H.B."/>
            <person name="Liu Y."/>
            <person name="Hu-Tang G.R."/>
            <person name="Wang J.P."/>
            <person name="Wang J.H."/>
            <person name="Sun Y.H."/>
            <person name="Ni S.B."/>
            <person name="Chen W.B."/>
            <person name="Zhang X.C."/>
            <person name="Jiao Y.N."/>
            <person name="Eichler E.E."/>
            <person name="Li G.H."/>
            <person name="Liu X."/>
            <person name="Gao L.Z."/>
        </authorList>
    </citation>
    <scope>NUCLEOTIDE SEQUENCE [LARGE SCALE GENOMIC DNA]</scope>
    <source>
        <strain evidence="10">cv. GT1</strain>
        <tissue evidence="9">Leaf</tissue>
    </source>
</reference>
<evidence type="ECO:0000256" key="6">
    <source>
        <dbReference type="SAM" id="MobiDB-lite"/>
    </source>
</evidence>
<dbReference type="Proteomes" id="UP000467840">
    <property type="component" value="Chromosome 11"/>
</dbReference>
<name>A0A6A6ND88_HEVBR</name>
<feature type="compositionally biased region" description="Basic and acidic residues" evidence="6">
    <location>
        <begin position="94"/>
        <end position="104"/>
    </location>
</feature>
<dbReference type="GO" id="GO:0097361">
    <property type="term" value="C:cytosolic [4Fe-4S] assembly targeting complex"/>
    <property type="evidence" value="ECO:0007669"/>
    <property type="project" value="UniProtKB-UniRule"/>
</dbReference>
<dbReference type="GO" id="GO:0051604">
    <property type="term" value="P:protein maturation"/>
    <property type="evidence" value="ECO:0007669"/>
    <property type="project" value="UniProtKB-UniRule"/>
</dbReference>
<proteinExistence type="inferred from homology"/>
<dbReference type="SUPFAM" id="SSF48371">
    <property type="entry name" value="ARM repeat"/>
    <property type="match status" value="2"/>
</dbReference>
<gene>
    <name evidence="9" type="ORF">GH714_035652</name>
</gene>
<dbReference type="InterPro" id="IPR029240">
    <property type="entry name" value="MMS19_N"/>
</dbReference>
<feature type="domain" description="MMS19 C-terminal" evidence="7">
    <location>
        <begin position="901"/>
        <end position="1330"/>
    </location>
</feature>
<keyword evidence="4 5" id="KW-0539">Nucleus</keyword>
<protein>
    <recommendedName>
        <fullName evidence="5">MMS19 nucleotide excision repair protein</fullName>
    </recommendedName>
</protein>
<dbReference type="Pfam" id="PF12460">
    <property type="entry name" value="MMS19_C"/>
    <property type="match status" value="1"/>
</dbReference>